<feature type="region of interest" description="Disordered" evidence="1">
    <location>
        <begin position="18"/>
        <end position="43"/>
    </location>
</feature>
<proteinExistence type="predicted"/>
<dbReference type="Proteomes" id="UP000315234">
    <property type="component" value="Unassembled WGS sequence"/>
</dbReference>
<reference evidence="2 3" key="1">
    <citation type="submission" date="2019-06" db="EMBL/GenBank/DDBJ databases">
        <title>Draft genome sequence of Corynebacterium striatum NBRC 15291.</title>
        <authorList>
            <person name="Miura T."/>
            <person name="Furukawa M."/>
            <person name="Shimamura M."/>
            <person name="Ohyama Y."/>
            <person name="Yamazoe A."/>
            <person name="Kawasaki H."/>
        </authorList>
    </citation>
    <scope>NUCLEOTIDE SEQUENCE [LARGE SCALE GENOMIC DNA]</scope>
    <source>
        <strain evidence="2 3">NBRC 15291</strain>
    </source>
</reference>
<dbReference type="AlphaFoldDB" id="A0ABC9ZKK2"/>
<organism evidence="2 3">
    <name type="scientific">Corynebacterium striatum</name>
    <dbReference type="NCBI Taxonomy" id="43770"/>
    <lineage>
        <taxon>Bacteria</taxon>
        <taxon>Bacillati</taxon>
        <taxon>Actinomycetota</taxon>
        <taxon>Actinomycetes</taxon>
        <taxon>Mycobacteriales</taxon>
        <taxon>Corynebacteriaceae</taxon>
        <taxon>Corynebacterium</taxon>
    </lineage>
</organism>
<dbReference type="EMBL" id="BJLD01000001">
    <property type="protein sequence ID" value="GEA42709.1"/>
    <property type="molecule type" value="Genomic_DNA"/>
</dbReference>
<comment type="caution">
    <text evidence="2">The sequence shown here is derived from an EMBL/GenBank/DDBJ whole genome shotgun (WGS) entry which is preliminary data.</text>
</comment>
<evidence type="ECO:0000313" key="3">
    <source>
        <dbReference type="Proteomes" id="UP000315234"/>
    </source>
</evidence>
<sequence>MPLTSLTHTKEIIAANLVDGTPPTARRSPPNTYPTPPPKLTTCSKARYTTSQDLTQHAASLFL</sequence>
<evidence type="ECO:0000256" key="1">
    <source>
        <dbReference type="SAM" id="MobiDB-lite"/>
    </source>
</evidence>
<protein>
    <submittedName>
        <fullName evidence="2">Uncharacterized protein</fullName>
    </submittedName>
</protein>
<gene>
    <name evidence="2" type="ORF">Cst04h_08790</name>
</gene>
<evidence type="ECO:0000313" key="2">
    <source>
        <dbReference type="EMBL" id="GEA42709.1"/>
    </source>
</evidence>
<accession>A0ABC9ZKK2</accession>
<name>A0ABC9ZKK2_CORST</name>